<reference evidence="2" key="1">
    <citation type="journal article" date="2013" name="Nat. Commun.">
        <title>Whole-genome sequencing of Oryza brachyantha reveals mechanisms underlying Oryza genome evolution.</title>
        <authorList>
            <person name="Chen J."/>
            <person name="Huang Q."/>
            <person name="Gao D."/>
            <person name="Wang J."/>
            <person name="Lang Y."/>
            <person name="Liu T."/>
            <person name="Li B."/>
            <person name="Bai Z."/>
            <person name="Luis Goicoechea J."/>
            <person name="Liang C."/>
            <person name="Chen C."/>
            <person name="Zhang W."/>
            <person name="Sun S."/>
            <person name="Liao Y."/>
            <person name="Zhang X."/>
            <person name="Yang L."/>
            <person name="Song C."/>
            <person name="Wang M."/>
            <person name="Shi J."/>
            <person name="Liu G."/>
            <person name="Liu J."/>
            <person name="Zhou H."/>
            <person name="Zhou W."/>
            <person name="Yu Q."/>
            <person name="An N."/>
            <person name="Chen Y."/>
            <person name="Cai Q."/>
            <person name="Wang B."/>
            <person name="Liu B."/>
            <person name="Min J."/>
            <person name="Huang Y."/>
            <person name="Wu H."/>
            <person name="Li Z."/>
            <person name="Zhang Y."/>
            <person name="Yin Y."/>
            <person name="Song W."/>
            <person name="Jiang J."/>
            <person name="Jackson S.A."/>
            <person name="Wing R.A."/>
            <person name="Wang J."/>
            <person name="Chen M."/>
        </authorList>
    </citation>
    <scope>NUCLEOTIDE SEQUENCE [LARGE SCALE GENOMIC DNA]</scope>
    <source>
        <strain evidence="2">cv. IRGC 101232</strain>
    </source>
</reference>
<evidence type="ECO:0000256" key="1">
    <source>
        <dbReference type="SAM" id="MobiDB-lite"/>
    </source>
</evidence>
<name>J3LXX5_ORYBR</name>
<feature type="region of interest" description="Disordered" evidence="1">
    <location>
        <begin position="1"/>
        <end position="72"/>
    </location>
</feature>
<accession>J3LXX5</accession>
<keyword evidence="3" id="KW-1185">Reference proteome</keyword>
<dbReference type="Proteomes" id="UP000006038">
    <property type="component" value="Chromosome 4"/>
</dbReference>
<dbReference type="HOGENOM" id="CLU_2726225_0_0_1"/>
<organism evidence="2">
    <name type="scientific">Oryza brachyantha</name>
    <name type="common">malo sina</name>
    <dbReference type="NCBI Taxonomy" id="4533"/>
    <lineage>
        <taxon>Eukaryota</taxon>
        <taxon>Viridiplantae</taxon>
        <taxon>Streptophyta</taxon>
        <taxon>Embryophyta</taxon>
        <taxon>Tracheophyta</taxon>
        <taxon>Spermatophyta</taxon>
        <taxon>Magnoliopsida</taxon>
        <taxon>Liliopsida</taxon>
        <taxon>Poales</taxon>
        <taxon>Poaceae</taxon>
        <taxon>BOP clade</taxon>
        <taxon>Oryzoideae</taxon>
        <taxon>Oryzeae</taxon>
        <taxon>Oryzinae</taxon>
        <taxon>Oryza</taxon>
    </lineage>
</organism>
<protein>
    <submittedName>
        <fullName evidence="2">Uncharacterized protein</fullName>
    </submittedName>
</protein>
<dbReference type="AlphaFoldDB" id="J3LXX5"/>
<evidence type="ECO:0000313" key="2">
    <source>
        <dbReference type="EnsemblPlants" id="OB04G20000.1"/>
    </source>
</evidence>
<proteinExistence type="predicted"/>
<sequence>MNMQGYACLPPAYAHRPSVGRRVEGGDPLPSLPGGVFPGEDSTHEPNKNRRCMNAVHPPTHSQEIPPSHNSH</sequence>
<dbReference type="Gramene" id="OB04G20000.1">
    <property type="protein sequence ID" value="OB04G20000.1"/>
    <property type="gene ID" value="OB04G20000"/>
</dbReference>
<reference evidence="2" key="2">
    <citation type="submission" date="2013-04" db="UniProtKB">
        <authorList>
            <consortium name="EnsemblPlants"/>
        </authorList>
    </citation>
    <scope>IDENTIFICATION</scope>
</reference>
<dbReference type="EnsemblPlants" id="OB04G20000.1">
    <property type="protein sequence ID" value="OB04G20000.1"/>
    <property type="gene ID" value="OB04G20000"/>
</dbReference>
<evidence type="ECO:0000313" key="3">
    <source>
        <dbReference type="Proteomes" id="UP000006038"/>
    </source>
</evidence>
<feature type="compositionally biased region" description="Polar residues" evidence="1">
    <location>
        <begin position="60"/>
        <end position="72"/>
    </location>
</feature>